<proteinExistence type="predicted"/>
<organism evidence="2 3">
    <name type="scientific">Thermus thermophilus (strain SG0.5JP17-16)</name>
    <dbReference type="NCBI Taxonomy" id="762633"/>
    <lineage>
        <taxon>Bacteria</taxon>
        <taxon>Thermotogati</taxon>
        <taxon>Deinococcota</taxon>
        <taxon>Deinococci</taxon>
        <taxon>Thermales</taxon>
        <taxon>Thermaceae</taxon>
        <taxon>Thermus</taxon>
    </lineage>
</organism>
<protein>
    <submittedName>
        <fullName evidence="2">Uncharacterized protein</fullName>
    </submittedName>
</protein>
<evidence type="ECO:0000313" key="2">
    <source>
        <dbReference type="EMBL" id="AEG34213.1"/>
    </source>
</evidence>
<dbReference type="HOGENOM" id="CLU_1844180_0_0_0"/>
<evidence type="ECO:0000313" key="3">
    <source>
        <dbReference type="Proteomes" id="UP000009233"/>
    </source>
</evidence>
<dbReference type="Proteomes" id="UP000009233">
    <property type="component" value="Chromosome"/>
</dbReference>
<dbReference type="KEGG" id="tts:Ththe16_1818"/>
<name>F6DFF5_THETG</name>
<dbReference type="AlphaFoldDB" id="F6DFF5"/>
<dbReference type="EMBL" id="CP002777">
    <property type="protein sequence ID" value="AEG34213.1"/>
    <property type="molecule type" value="Genomic_DNA"/>
</dbReference>
<sequence length="139" mass="16167">MALQRVEARRGRGRDVPRPLPREPLPGRFPPLYLMDTTGLAYRSKDRLLRFRRGKEVRRVRGHARLLALMRWDRERRLLWPWGGVAGEGYAPDPRLGGGYLLERKPWTARLRAFLELIAYGLRVLLSLLPPPPGYKAIY</sequence>
<accession>F6DFF5</accession>
<feature type="compositionally biased region" description="Basic and acidic residues" evidence="1">
    <location>
        <begin position="1"/>
        <end position="21"/>
    </location>
</feature>
<gene>
    <name evidence="2" type="ordered locus">Ththe16_1818</name>
</gene>
<evidence type="ECO:0000256" key="1">
    <source>
        <dbReference type="SAM" id="MobiDB-lite"/>
    </source>
</evidence>
<reference evidence="2 3" key="1">
    <citation type="submission" date="2011-05" db="EMBL/GenBank/DDBJ databases">
        <title>Complete sequence of chromosome of Thermus thermophilus SG0.5JP17-16.</title>
        <authorList>
            <consortium name="US DOE Joint Genome Institute"/>
            <person name="Lucas S."/>
            <person name="Han J."/>
            <person name="Lapidus A."/>
            <person name="Cheng J.-F."/>
            <person name="Goodwin L."/>
            <person name="Pitluck S."/>
            <person name="Peters L."/>
            <person name="Mikhailova N."/>
            <person name="Teshima H."/>
            <person name="Han C."/>
            <person name="Tapia R."/>
            <person name="Land M."/>
            <person name="Hauser L."/>
            <person name="Kyrpides N."/>
            <person name="Ivanova N."/>
            <person name="Pagani I."/>
            <person name="Allgaier M."/>
            <person name="Hugenholtz P."/>
            <person name="Singer S."/>
            <person name="Gladden J."/>
            <person name="Woyke T."/>
        </authorList>
    </citation>
    <scope>NUCLEOTIDE SEQUENCE [LARGE SCALE GENOMIC DNA]</scope>
    <source>
        <strain evidence="2 3">SG0.5JP17-16</strain>
    </source>
</reference>
<feature type="region of interest" description="Disordered" evidence="1">
    <location>
        <begin position="1"/>
        <end position="24"/>
    </location>
</feature>